<evidence type="ECO:0000313" key="2">
    <source>
        <dbReference type="Proteomes" id="UP000637267"/>
    </source>
</evidence>
<keyword evidence="2" id="KW-1185">Reference proteome</keyword>
<evidence type="ECO:0000313" key="1">
    <source>
        <dbReference type="EMBL" id="GGP22642.1"/>
    </source>
</evidence>
<sequence length="73" mass="8442">MRLGNVETHMFGGDTMCCRYDPVYPDAIFKIYRIVSLAPRNDVYFMAKSCQRRCLVLSEARNSAQEIGWVVFT</sequence>
<name>A0ABQ2PBE2_9NEIS</name>
<dbReference type="Proteomes" id="UP000637267">
    <property type="component" value="Unassembled WGS sequence"/>
</dbReference>
<organism evidence="1 2">
    <name type="scientific">Silvimonas iriomotensis</name>
    <dbReference type="NCBI Taxonomy" id="449662"/>
    <lineage>
        <taxon>Bacteria</taxon>
        <taxon>Pseudomonadati</taxon>
        <taxon>Pseudomonadota</taxon>
        <taxon>Betaproteobacteria</taxon>
        <taxon>Neisseriales</taxon>
        <taxon>Chitinibacteraceae</taxon>
        <taxon>Silvimonas</taxon>
    </lineage>
</organism>
<dbReference type="EMBL" id="BMLX01000003">
    <property type="protein sequence ID" value="GGP22642.1"/>
    <property type="molecule type" value="Genomic_DNA"/>
</dbReference>
<protein>
    <submittedName>
        <fullName evidence="1">Uncharacterized protein</fullName>
    </submittedName>
</protein>
<gene>
    <name evidence="1" type="ORF">GCM10010970_26430</name>
</gene>
<proteinExistence type="predicted"/>
<reference evidence="2" key="1">
    <citation type="journal article" date="2019" name="Int. J. Syst. Evol. Microbiol.">
        <title>The Global Catalogue of Microorganisms (GCM) 10K type strain sequencing project: providing services to taxonomists for standard genome sequencing and annotation.</title>
        <authorList>
            <consortium name="The Broad Institute Genomics Platform"/>
            <consortium name="The Broad Institute Genome Sequencing Center for Infectious Disease"/>
            <person name="Wu L."/>
            <person name="Ma J."/>
        </authorList>
    </citation>
    <scope>NUCLEOTIDE SEQUENCE [LARGE SCALE GENOMIC DNA]</scope>
    <source>
        <strain evidence="2">CGMCC 1.8859</strain>
    </source>
</reference>
<accession>A0ABQ2PBE2</accession>
<comment type="caution">
    <text evidence="1">The sequence shown here is derived from an EMBL/GenBank/DDBJ whole genome shotgun (WGS) entry which is preliminary data.</text>
</comment>